<dbReference type="SMART" id="SM00138">
    <property type="entry name" value="MeTrc"/>
    <property type="match status" value="1"/>
</dbReference>
<keyword evidence="3" id="KW-1185">Reference proteome</keyword>
<dbReference type="PRINTS" id="PR00996">
    <property type="entry name" value="CHERMTFRASE"/>
</dbReference>
<dbReference type="SUPFAM" id="SSF47757">
    <property type="entry name" value="Chemotaxis receptor methyltransferase CheR, N-terminal domain"/>
    <property type="match status" value="1"/>
</dbReference>
<evidence type="ECO:0000313" key="3">
    <source>
        <dbReference type="Proteomes" id="UP001319180"/>
    </source>
</evidence>
<dbReference type="Proteomes" id="UP001319180">
    <property type="component" value="Unassembled WGS sequence"/>
</dbReference>
<dbReference type="Pfam" id="PF01739">
    <property type="entry name" value="CheR"/>
    <property type="match status" value="1"/>
</dbReference>
<accession>A0AAP2DCK1</accession>
<protein>
    <recommendedName>
        <fullName evidence="1">CheR-type methyltransferase domain-containing protein</fullName>
    </recommendedName>
</protein>
<dbReference type="RefSeq" id="WP_254092760.1">
    <property type="nucleotide sequence ID" value="NZ_JAHESC010000043.1"/>
</dbReference>
<dbReference type="Gene3D" id="3.40.50.150">
    <property type="entry name" value="Vaccinia Virus protein VP39"/>
    <property type="match status" value="1"/>
</dbReference>
<dbReference type="PROSITE" id="PS50123">
    <property type="entry name" value="CHER"/>
    <property type="match status" value="1"/>
</dbReference>
<dbReference type="SUPFAM" id="SSF53335">
    <property type="entry name" value="S-adenosyl-L-methionine-dependent methyltransferases"/>
    <property type="match status" value="1"/>
</dbReference>
<organism evidence="2 3">
    <name type="scientific">Dawidia soli</name>
    <dbReference type="NCBI Taxonomy" id="2782352"/>
    <lineage>
        <taxon>Bacteria</taxon>
        <taxon>Pseudomonadati</taxon>
        <taxon>Bacteroidota</taxon>
        <taxon>Cytophagia</taxon>
        <taxon>Cytophagales</taxon>
        <taxon>Chryseotaleaceae</taxon>
        <taxon>Dawidia</taxon>
    </lineage>
</organism>
<dbReference type="GO" id="GO:0008757">
    <property type="term" value="F:S-adenosylmethionine-dependent methyltransferase activity"/>
    <property type="evidence" value="ECO:0007669"/>
    <property type="project" value="InterPro"/>
</dbReference>
<dbReference type="InterPro" id="IPR029063">
    <property type="entry name" value="SAM-dependent_MTases_sf"/>
</dbReference>
<reference evidence="2 3" key="1">
    <citation type="submission" date="2021-05" db="EMBL/GenBank/DDBJ databases">
        <title>A Polyphasic approach of four new species of the genus Ohtaekwangia: Ohtaekwangia histidinii sp. nov., Ohtaekwangia cretensis sp. nov., Ohtaekwangia indiensis sp. nov., Ohtaekwangia reichenbachii sp. nov. from diverse environment.</title>
        <authorList>
            <person name="Octaviana S."/>
        </authorList>
    </citation>
    <scope>NUCLEOTIDE SEQUENCE [LARGE SCALE GENOMIC DNA]</scope>
    <source>
        <strain evidence="2 3">PWU37</strain>
    </source>
</reference>
<dbReference type="PANTHER" id="PTHR24422">
    <property type="entry name" value="CHEMOTAXIS PROTEIN METHYLTRANSFERASE"/>
    <property type="match status" value="1"/>
</dbReference>
<dbReference type="AlphaFoldDB" id="A0AAP2DCK1"/>
<dbReference type="InterPro" id="IPR022642">
    <property type="entry name" value="CheR_C"/>
</dbReference>
<sequence>MTDPVDVTDEEVKSIAQSILIRYGIDFTCYEPKSFRRRIIRMLSLHDLTSVHALWIKFLSDPGFIYTFMNGVSVGMTSMFRDPVLWRSLRGQLQNRYGHRDTISIWHAGCSTGEEVYSMGILLREAARTATALATDINQDAIETAKTGTYHKIRMVENENNYREYNPYGNFERYYRKAEKEMTMDPELINHVSFHYHNLITDPIATTHDIILCRNVMIYFDHAAKAKLLAKFYDSLNPGGLFIVGFYDAPVQMVDEGRFDLIDPDAKIFVKK</sequence>
<proteinExistence type="predicted"/>
<evidence type="ECO:0000313" key="2">
    <source>
        <dbReference type="EMBL" id="MBT1689538.1"/>
    </source>
</evidence>
<dbReference type="EMBL" id="JAHESC010000043">
    <property type="protein sequence ID" value="MBT1689538.1"/>
    <property type="molecule type" value="Genomic_DNA"/>
</dbReference>
<feature type="domain" description="CheR-type methyltransferase" evidence="1">
    <location>
        <begin position="1"/>
        <end position="272"/>
    </location>
</feature>
<dbReference type="InterPro" id="IPR050903">
    <property type="entry name" value="Bact_Chemotaxis_MeTrfase"/>
</dbReference>
<comment type="caution">
    <text evidence="2">The sequence shown here is derived from an EMBL/GenBank/DDBJ whole genome shotgun (WGS) entry which is preliminary data.</text>
</comment>
<gene>
    <name evidence="2" type="ORF">KK078_23445</name>
</gene>
<dbReference type="InterPro" id="IPR000780">
    <property type="entry name" value="CheR_MeTrfase"/>
</dbReference>
<evidence type="ECO:0000259" key="1">
    <source>
        <dbReference type="PROSITE" id="PS50123"/>
    </source>
</evidence>
<dbReference type="PANTHER" id="PTHR24422:SF8">
    <property type="entry name" value="CHEMOTAXIS PROTEIN"/>
    <property type="match status" value="1"/>
</dbReference>
<name>A0AAP2DCK1_9BACT</name>